<dbReference type="InterPro" id="IPR036869">
    <property type="entry name" value="J_dom_sf"/>
</dbReference>
<keyword evidence="3" id="KW-0963">Cytoplasm</keyword>
<evidence type="ECO:0000256" key="4">
    <source>
        <dbReference type="ARBA" id="ARBA00023186"/>
    </source>
</evidence>
<dbReference type="InterPro" id="IPR001623">
    <property type="entry name" value="DnaJ_domain"/>
</dbReference>
<feature type="region of interest" description="Disordered" evidence="6">
    <location>
        <begin position="261"/>
        <end position="284"/>
    </location>
</feature>
<dbReference type="SMART" id="SM00271">
    <property type="entry name" value="DnaJ"/>
    <property type="match status" value="1"/>
</dbReference>
<sequence>MAILTEEERDIDPYDVLDITTDAGEKEIRKAYRKLSLRCHPDKNPGPEAAAMFHTISLALAILTTPEKRQFIDGKLAQSRAQAARRAEMDSKRKAKVEDLLRREEDAKRARKDAADARKAAAKEEAVRDEGRRMVEERRKRQEAAAAAARETKEPSALRNGPPPISPQDLQLKLQLPVGFTQEKLEAALAKYGAIEAVHVAPAKGNKGPRAVVEFAPGNWGGCWACMHDGAGIGAKAKWVGAEPAWVQWAATQRENGMRDFGSAPDIADMSDKQRQREEDAAMESATLLRMRQAERERMAEEIRRAEAEE</sequence>
<dbReference type="GO" id="GO:0000390">
    <property type="term" value="P:spliceosomal complex disassembly"/>
    <property type="evidence" value="ECO:0007669"/>
    <property type="project" value="TreeGrafter"/>
</dbReference>
<feature type="compositionally biased region" description="Basic and acidic residues" evidence="6">
    <location>
        <begin position="270"/>
        <end position="280"/>
    </location>
</feature>
<dbReference type="GO" id="GO:0005681">
    <property type="term" value="C:spliceosomal complex"/>
    <property type="evidence" value="ECO:0007669"/>
    <property type="project" value="TreeGrafter"/>
</dbReference>
<accession>A0AAD3TZI9</accession>
<evidence type="ECO:0000259" key="7">
    <source>
        <dbReference type="PROSITE" id="PS50076"/>
    </source>
</evidence>
<reference evidence="8" key="2">
    <citation type="submission" date="2023-06" db="EMBL/GenBank/DDBJ databases">
        <authorList>
            <person name="Kobayashi Y."/>
            <person name="Kayamori A."/>
            <person name="Aoki K."/>
            <person name="Shiwa Y."/>
            <person name="Fujita N."/>
            <person name="Sugita T."/>
            <person name="Iwasaki W."/>
            <person name="Tanaka N."/>
            <person name="Takashima M."/>
        </authorList>
    </citation>
    <scope>NUCLEOTIDE SEQUENCE</scope>
    <source>
        <strain evidence="8">HIS016</strain>
    </source>
</reference>
<proteinExistence type="predicted"/>
<evidence type="ECO:0000313" key="8">
    <source>
        <dbReference type="EMBL" id="GMK59262.1"/>
    </source>
</evidence>
<feature type="region of interest" description="Disordered" evidence="6">
    <location>
        <begin position="105"/>
        <end position="169"/>
    </location>
</feature>
<dbReference type="PANTHER" id="PTHR44313:SF1">
    <property type="entry name" value="DNAJ HOMOLOG SUBFAMILY C MEMBER 17"/>
    <property type="match status" value="1"/>
</dbReference>
<dbReference type="InterPro" id="IPR052094">
    <property type="entry name" value="Pre-mRNA-splicing_ERAD"/>
</dbReference>
<dbReference type="Pfam" id="PF00226">
    <property type="entry name" value="DnaJ"/>
    <property type="match status" value="1"/>
</dbReference>
<organism evidence="8 9">
    <name type="scientific">Cutaneotrichosporon spelunceum</name>
    <dbReference type="NCBI Taxonomy" id="1672016"/>
    <lineage>
        <taxon>Eukaryota</taxon>
        <taxon>Fungi</taxon>
        <taxon>Dikarya</taxon>
        <taxon>Basidiomycota</taxon>
        <taxon>Agaricomycotina</taxon>
        <taxon>Tremellomycetes</taxon>
        <taxon>Trichosporonales</taxon>
        <taxon>Trichosporonaceae</taxon>
        <taxon>Cutaneotrichosporon</taxon>
    </lineage>
</organism>
<evidence type="ECO:0000256" key="6">
    <source>
        <dbReference type="SAM" id="MobiDB-lite"/>
    </source>
</evidence>
<keyword evidence="4" id="KW-0143">Chaperone</keyword>
<dbReference type="AlphaFoldDB" id="A0AAD3TZI9"/>
<dbReference type="CDD" id="cd06257">
    <property type="entry name" value="DnaJ"/>
    <property type="match status" value="1"/>
</dbReference>
<dbReference type="Gene3D" id="1.10.287.110">
    <property type="entry name" value="DnaJ domain"/>
    <property type="match status" value="1"/>
</dbReference>
<gene>
    <name evidence="8" type="ORF">CspeluHIS016_0702770</name>
</gene>
<keyword evidence="9" id="KW-1185">Reference proteome</keyword>
<dbReference type="SUPFAM" id="SSF46565">
    <property type="entry name" value="Chaperone J-domain"/>
    <property type="match status" value="1"/>
</dbReference>
<keyword evidence="5" id="KW-0539">Nucleus</keyword>
<dbReference type="Proteomes" id="UP001222932">
    <property type="component" value="Unassembled WGS sequence"/>
</dbReference>
<dbReference type="GO" id="GO:0005737">
    <property type="term" value="C:cytoplasm"/>
    <property type="evidence" value="ECO:0007669"/>
    <property type="project" value="UniProtKB-SubCell"/>
</dbReference>
<feature type="domain" description="J" evidence="7">
    <location>
        <begin position="12"/>
        <end position="76"/>
    </location>
</feature>
<feature type="compositionally biased region" description="Basic and acidic residues" evidence="6">
    <location>
        <begin position="105"/>
        <end position="143"/>
    </location>
</feature>
<evidence type="ECO:0000256" key="3">
    <source>
        <dbReference type="ARBA" id="ARBA00022490"/>
    </source>
</evidence>
<protein>
    <recommendedName>
        <fullName evidence="7">J domain-containing protein</fullName>
    </recommendedName>
</protein>
<dbReference type="EMBL" id="BTCM01000007">
    <property type="protein sequence ID" value="GMK59262.1"/>
    <property type="molecule type" value="Genomic_DNA"/>
</dbReference>
<reference evidence="8" key="1">
    <citation type="journal article" date="2023" name="BMC Genomics">
        <title>Chromosome-level genome assemblies of Cutaneotrichosporon spp. (Trichosporonales, Basidiomycota) reveal imbalanced evolution between nucleotide sequences and chromosome synteny.</title>
        <authorList>
            <person name="Kobayashi Y."/>
            <person name="Kayamori A."/>
            <person name="Aoki K."/>
            <person name="Shiwa Y."/>
            <person name="Matsutani M."/>
            <person name="Fujita N."/>
            <person name="Sugita T."/>
            <person name="Iwasaki W."/>
            <person name="Tanaka N."/>
            <person name="Takashima M."/>
        </authorList>
    </citation>
    <scope>NUCLEOTIDE SEQUENCE</scope>
    <source>
        <strain evidence="8">HIS016</strain>
    </source>
</reference>
<evidence type="ECO:0000256" key="1">
    <source>
        <dbReference type="ARBA" id="ARBA00004123"/>
    </source>
</evidence>
<dbReference type="PROSITE" id="PS50076">
    <property type="entry name" value="DNAJ_2"/>
    <property type="match status" value="1"/>
</dbReference>
<comment type="caution">
    <text evidence="8">The sequence shown here is derived from an EMBL/GenBank/DDBJ whole genome shotgun (WGS) entry which is preliminary data.</text>
</comment>
<name>A0AAD3TZI9_9TREE</name>
<evidence type="ECO:0000256" key="5">
    <source>
        <dbReference type="ARBA" id="ARBA00023242"/>
    </source>
</evidence>
<dbReference type="PANTHER" id="PTHR44313">
    <property type="entry name" value="DNAJ HOMOLOG SUBFAMILY C MEMBER 17"/>
    <property type="match status" value="1"/>
</dbReference>
<dbReference type="PRINTS" id="PR00625">
    <property type="entry name" value="JDOMAIN"/>
</dbReference>
<evidence type="ECO:0000313" key="9">
    <source>
        <dbReference type="Proteomes" id="UP001222932"/>
    </source>
</evidence>
<evidence type="ECO:0000256" key="2">
    <source>
        <dbReference type="ARBA" id="ARBA00004496"/>
    </source>
</evidence>
<comment type="subcellular location">
    <subcellularLocation>
        <location evidence="2">Cytoplasm</location>
    </subcellularLocation>
    <subcellularLocation>
        <location evidence="1">Nucleus</location>
    </subcellularLocation>
</comment>